<dbReference type="EMBL" id="CAJNOJ010000378">
    <property type="protein sequence ID" value="CAF1424364.1"/>
    <property type="molecule type" value="Genomic_DNA"/>
</dbReference>
<comment type="caution">
    <text evidence="2">The sequence shown here is derived from an EMBL/GenBank/DDBJ whole genome shotgun (WGS) entry which is preliminary data.</text>
</comment>
<accession>A0A815Y4H9</accession>
<evidence type="ECO:0000313" key="3">
    <source>
        <dbReference type="Proteomes" id="UP000663828"/>
    </source>
</evidence>
<gene>
    <name evidence="1" type="ORF">EDS130_LOCUS37740</name>
    <name evidence="2" type="ORF">XAT740_LOCUS44039</name>
</gene>
<dbReference type="Proteomes" id="UP000663852">
    <property type="component" value="Unassembled WGS sequence"/>
</dbReference>
<dbReference type="Proteomes" id="UP000663828">
    <property type="component" value="Unassembled WGS sequence"/>
</dbReference>
<reference evidence="2" key="1">
    <citation type="submission" date="2021-02" db="EMBL/GenBank/DDBJ databases">
        <authorList>
            <person name="Nowell W R."/>
        </authorList>
    </citation>
    <scope>NUCLEOTIDE SEQUENCE</scope>
</reference>
<dbReference type="AlphaFoldDB" id="A0A815Y4H9"/>
<name>A0A815Y4H9_ADIRI</name>
<dbReference type="EMBL" id="CAJNOR010005524">
    <property type="protein sequence ID" value="CAF1565985.1"/>
    <property type="molecule type" value="Genomic_DNA"/>
</dbReference>
<organism evidence="2 3">
    <name type="scientific">Adineta ricciae</name>
    <name type="common">Rotifer</name>
    <dbReference type="NCBI Taxonomy" id="249248"/>
    <lineage>
        <taxon>Eukaryota</taxon>
        <taxon>Metazoa</taxon>
        <taxon>Spiralia</taxon>
        <taxon>Gnathifera</taxon>
        <taxon>Rotifera</taxon>
        <taxon>Eurotatoria</taxon>
        <taxon>Bdelloidea</taxon>
        <taxon>Adinetida</taxon>
        <taxon>Adinetidae</taxon>
        <taxon>Adineta</taxon>
    </lineage>
</organism>
<dbReference type="OrthoDB" id="9972594at2759"/>
<keyword evidence="3" id="KW-1185">Reference proteome</keyword>
<evidence type="ECO:0000313" key="2">
    <source>
        <dbReference type="EMBL" id="CAF1565985.1"/>
    </source>
</evidence>
<sequence length="128" mass="15509">MLNSYRNLIRLHTSILNNFQHFNLRKLYLQGNLSLQLTDSMLCLTPVLTCLHLSSFVREQPMIYFQHLSYSFQRFTLHLNRFNCEFLFNGQYEEFLLMKLRLEQLHPCFAHRFHFTKLDYGRIQVSTN</sequence>
<protein>
    <submittedName>
        <fullName evidence="2">Uncharacterized protein</fullName>
    </submittedName>
</protein>
<evidence type="ECO:0000313" key="1">
    <source>
        <dbReference type="EMBL" id="CAF1424364.1"/>
    </source>
</evidence>
<proteinExistence type="predicted"/>